<keyword evidence="1" id="KW-0812">Transmembrane</keyword>
<dbReference type="STRING" id="1777141.AWB80_04712"/>
<evidence type="ECO:0000313" key="2">
    <source>
        <dbReference type="EMBL" id="SAK78090.1"/>
    </source>
</evidence>
<dbReference type="AlphaFoldDB" id="A0A158C728"/>
<comment type="caution">
    <text evidence="2">The sequence shown here is derived from an EMBL/GenBank/DDBJ whole genome shotgun (WGS) entry which is preliminary data.</text>
</comment>
<evidence type="ECO:0008006" key="4">
    <source>
        <dbReference type="Google" id="ProtNLM"/>
    </source>
</evidence>
<dbReference type="Proteomes" id="UP000054911">
    <property type="component" value="Unassembled WGS sequence"/>
</dbReference>
<keyword evidence="1" id="KW-1133">Transmembrane helix</keyword>
<sequence>MKHKLRIAARVVALSLIIFLGGVHLARFLAYGVFYEMPEWMYDTMRFVLDHTGNADFRDPDDISMLSMLFSLIACWVMMGIVIVALYKIVGRLIDRRHNSRIAKR</sequence>
<proteinExistence type="predicted"/>
<gene>
    <name evidence="2" type="ORF">AWB80_04712</name>
</gene>
<reference evidence="2" key="1">
    <citation type="submission" date="2016-01" db="EMBL/GenBank/DDBJ databases">
        <authorList>
            <person name="Peeters C."/>
        </authorList>
    </citation>
    <scope>NUCLEOTIDE SEQUENCE [LARGE SCALE GENOMIC DNA]</scope>
    <source>
        <strain evidence="2">LMG 29323</strain>
    </source>
</reference>
<dbReference type="RefSeq" id="WP_061177099.1">
    <property type="nucleotide sequence ID" value="NZ_FCOE02000017.1"/>
</dbReference>
<evidence type="ECO:0000313" key="3">
    <source>
        <dbReference type="Proteomes" id="UP000054911"/>
    </source>
</evidence>
<protein>
    <recommendedName>
        <fullName evidence="4">Transmembrane protein</fullName>
    </recommendedName>
</protein>
<keyword evidence="3" id="KW-1185">Reference proteome</keyword>
<dbReference type="EMBL" id="FCOE02000017">
    <property type="protein sequence ID" value="SAK78090.1"/>
    <property type="molecule type" value="Genomic_DNA"/>
</dbReference>
<accession>A0A158C728</accession>
<organism evidence="2 3">
    <name type="scientific">Caballeronia pedi</name>
    <dbReference type="NCBI Taxonomy" id="1777141"/>
    <lineage>
        <taxon>Bacteria</taxon>
        <taxon>Pseudomonadati</taxon>
        <taxon>Pseudomonadota</taxon>
        <taxon>Betaproteobacteria</taxon>
        <taxon>Burkholderiales</taxon>
        <taxon>Burkholderiaceae</taxon>
        <taxon>Caballeronia</taxon>
    </lineage>
</organism>
<dbReference type="OrthoDB" id="9033538at2"/>
<feature type="transmembrane region" description="Helical" evidence="1">
    <location>
        <begin position="12"/>
        <end position="34"/>
    </location>
</feature>
<evidence type="ECO:0000256" key="1">
    <source>
        <dbReference type="SAM" id="Phobius"/>
    </source>
</evidence>
<keyword evidence="1" id="KW-0472">Membrane</keyword>
<feature type="transmembrane region" description="Helical" evidence="1">
    <location>
        <begin position="63"/>
        <end position="87"/>
    </location>
</feature>
<name>A0A158C728_9BURK</name>